<feature type="region of interest" description="Disordered" evidence="1">
    <location>
        <begin position="265"/>
        <end position="298"/>
    </location>
</feature>
<proteinExistence type="predicted"/>
<name>A0A1Y3AQF3_EURMA</name>
<dbReference type="AlphaFoldDB" id="A0A1Y3AQF3"/>
<keyword evidence="3" id="KW-1185">Reference proteome</keyword>
<feature type="compositionally biased region" description="Basic residues" evidence="1">
    <location>
        <begin position="272"/>
        <end position="288"/>
    </location>
</feature>
<dbReference type="Proteomes" id="UP000194236">
    <property type="component" value="Unassembled WGS sequence"/>
</dbReference>
<dbReference type="EMBL" id="MUJZ01067528">
    <property type="protein sequence ID" value="OTF70054.1"/>
    <property type="molecule type" value="Genomic_DNA"/>
</dbReference>
<evidence type="ECO:0000313" key="3">
    <source>
        <dbReference type="Proteomes" id="UP000194236"/>
    </source>
</evidence>
<evidence type="ECO:0000313" key="2">
    <source>
        <dbReference type="EMBL" id="OTF70054.1"/>
    </source>
</evidence>
<evidence type="ECO:0000256" key="1">
    <source>
        <dbReference type="SAM" id="MobiDB-lite"/>
    </source>
</evidence>
<comment type="caution">
    <text evidence="2">The sequence shown here is derived from an EMBL/GenBank/DDBJ whole genome shotgun (WGS) entry which is preliminary data.</text>
</comment>
<gene>
    <name evidence="2" type="ORF">BLA29_006316</name>
</gene>
<accession>A0A1Y3AQF3</accession>
<protein>
    <submittedName>
        <fullName evidence="2">Uncharacterized protein</fullName>
    </submittedName>
</protein>
<reference evidence="2 3" key="1">
    <citation type="submission" date="2017-03" db="EMBL/GenBank/DDBJ databases">
        <title>Genome Survey of Euroglyphus maynei.</title>
        <authorList>
            <person name="Arlian L.G."/>
            <person name="Morgan M.S."/>
            <person name="Rider S.D."/>
        </authorList>
    </citation>
    <scope>NUCLEOTIDE SEQUENCE [LARGE SCALE GENOMIC DNA]</scope>
    <source>
        <strain evidence="2">Arlian Lab</strain>
        <tissue evidence="2">Whole body</tissue>
    </source>
</reference>
<sequence>MIPLKSNNNNCIKYIPIQRDESETVIRSCKSKSIPNEHHHHTFVVLDEDQQDYTNTPKKISTSTPKQDEFESERQQQQCKQKILFPKVDLFNCDQYPPLEMMNNEPDLIGQIFLADSQKNSMLSMINSNDNHDNKSSSCDKLDLSFRRSSTDNKHHHSENNLLDISKNDLSGIGHLKEEQQPNEHYDGMIDRFRKKFSLRITRSADNSPKHNKISNDDDNNYKIDINQNKIHFDSIGMENSKYLNQILNHHHEMKYSPRETTKQRFMSVNRKSSRKISRKHGRLKRSHTQPLNINDDDDNVENKKLLMNTNEDPEIFTKCLNDDDDNHKRVSIFLIESIIIHHMCVCLCF</sequence>
<feature type="region of interest" description="Disordered" evidence="1">
    <location>
        <begin position="48"/>
        <end position="70"/>
    </location>
</feature>
<feature type="compositionally biased region" description="Polar residues" evidence="1">
    <location>
        <begin position="52"/>
        <end position="65"/>
    </location>
</feature>
<organism evidence="2 3">
    <name type="scientific">Euroglyphus maynei</name>
    <name type="common">Mayne's house dust mite</name>
    <dbReference type="NCBI Taxonomy" id="6958"/>
    <lineage>
        <taxon>Eukaryota</taxon>
        <taxon>Metazoa</taxon>
        <taxon>Ecdysozoa</taxon>
        <taxon>Arthropoda</taxon>
        <taxon>Chelicerata</taxon>
        <taxon>Arachnida</taxon>
        <taxon>Acari</taxon>
        <taxon>Acariformes</taxon>
        <taxon>Sarcoptiformes</taxon>
        <taxon>Astigmata</taxon>
        <taxon>Psoroptidia</taxon>
        <taxon>Analgoidea</taxon>
        <taxon>Pyroglyphidae</taxon>
        <taxon>Pyroglyphinae</taxon>
        <taxon>Euroglyphus</taxon>
    </lineage>
</organism>